<feature type="compositionally biased region" description="Basic and acidic residues" evidence="1">
    <location>
        <begin position="41"/>
        <end position="73"/>
    </location>
</feature>
<comment type="caution">
    <text evidence="2">The sequence shown here is derived from an EMBL/GenBank/DDBJ whole genome shotgun (WGS) entry which is preliminary data.</text>
</comment>
<evidence type="ECO:0000313" key="3">
    <source>
        <dbReference type="Proteomes" id="UP000177685"/>
    </source>
</evidence>
<protein>
    <submittedName>
        <fullName evidence="2">Uncharacterized protein</fullName>
    </submittedName>
</protein>
<feature type="region of interest" description="Disordered" evidence="1">
    <location>
        <begin position="1"/>
        <end position="73"/>
    </location>
</feature>
<sequence length="135" mass="15383">MVERLEHPVPPEPGSEHPRPPVTGEHPEHPRPHNPRPGDSLPHELGHRPPEPHDPRSPRPPEPGEVRREVELRPIAEDLITALESEDRELKIEAVVGVLSRFELKKPPVEPRPEHPRPPVHSEHPKPPRPHDPRP</sequence>
<name>A0A1G1VCT6_9BACT</name>
<evidence type="ECO:0000256" key="1">
    <source>
        <dbReference type="SAM" id="MobiDB-lite"/>
    </source>
</evidence>
<feature type="region of interest" description="Disordered" evidence="1">
    <location>
        <begin position="101"/>
        <end position="135"/>
    </location>
</feature>
<reference evidence="2 3" key="1">
    <citation type="journal article" date="2016" name="Nat. Commun.">
        <title>Thousands of microbial genomes shed light on interconnected biogeochemical processes in an aquifer system.</title>
        <authorList>
            <person name="Anantharaman K."/>
            <person name="Brown C.T."/>
            <person name="Hug L.A."/>
            <person name="Sharon I."/>
            <person name="Castelle C.J."/>
            <person name="Probst A.J."/>
            <person name="Thomas B.C."/>
            <person name="Singh A."/>
            <person name="Wilkins M.J."/>
            <person name="Karaoz U."/>
            <person name="Brodie E.L."/>
            <person name="Williams K.H."/>
            <person name="Hubbard S.S."/>
            <person name="Banfield J.F."/>
        </authorList>
    </citation>
    <scope>NUCLEOTIDE SEQUENCE [LARGE SCALE GENOMIC DNA]</scope>
</reference>
<accession>A0A1G1VCT6</accession>
<organism evidence="2 3">
    <name type="scientific">Candidatus Blackburnbacteria bacterium RIFCSPLOWO2_01_FULL_41_27</name>
    <dbReference type="NCBI Taxonomy" id="1797520"/>
    <lineage>
        <taxon>Bacteria</taxon>
        <taxon>Candidatus Blackburniibacteriota</taxon>
    </lineage>
</organism>
<feature type="compositionally biased region" description="Basic and acidic residues" evidence="1">
    <location>
        <begin position="102"/>
        <end position="135"/>
    </location>
</feature>
<dbReference type="AlphaFoldDB" id="A0A1G1VCT6"/>
<feature type="compositionally biased region" description="Basic and acidic residues" evidence="1">
    <location>
        <begin position="1"/>
        <end position="31"/>
    </location>
</feature>
<dbReference type="EMBL" id="MHCD01000040">
    <property type="protein sequence ID" value="OGY13185.1"/>
    <property type="molecule type" value="Genomic_DNA"/>
</dbReference>
<proteinExistence type="predicted"/>
<dbReference type="Proteomes" id="UP000177685">
    <property type="component" value="Unassembled WGS sequence"/>
</dbReference>
<gene>
    <name evidence="2" type="ORF">A3A58_02035</name>
</gene>
<evidence type="ECO:0000313" key="2">
    <source>
        <dbReference type="EMBL" id="OGY13185.1"/>
    </source>
</evidence>